<dbReference type="EC" id="1.11.1.24" evidence="2"/>
<evidence type="ECO:0000256" key="1">
    <source>
        <dbReference type="ARBA" id="ARBA00003330"/>
    </source>
</evidence>
<organism evidence="13 14">
    <name type="scientific">Thalassobaculum fulvum</name>
    <dbReference type="NCBI Taxonomy" id="1633335"/>
    <lineage>
        <taxon>Bacteria</taxon>
        <taxon>Pseudomonadati</taxon>
        <taxon>Pseudomonadota</taxon>
        <taxon>Alphaproteobacteria</taxon>
        <taxon>Rhodospirillales</taxon>
        <taxon>Thalassobaculaceae</taxon>
        <taxon>Thalassobaculum</taxon>
    </lineage>
</organism>
<sequence>MGFQDELAGIKRMAVEKRGPAVIAAYERGVDELRATGIAGRALAVGDTMPAFALPNADGATVRSGDLLGNGPLIVTFYRGGWCPYCNLELRTYQAQLDRLRAAGASVVAISPELPDRTRDTAGRNAVAFEVLSDTGNAVARAFGLVFRLSDELVEIYRRNGNDLERHNGDGSWELPIPGTFVIDRDGRVALADVDPDYTRRLDPEQVVRAVEALAGT</sequence>
<dbReference type="Gene3D" id="3.40.30.10">
    <property type="entry name" value="Glutaredoxin"/>
    <property type="match status" value="1"/>
</dbReference>
<dbReference type="CDD" id="cd02970">
    <property type="entry name" value="PRX_like2"/>
    <property type="match status" value="1"/>
</dbReference>
<dbReference type="InterPro" id="IPR050924">
    <property type="entry name" value="Peroxiredoxin_BCP/PrxQ"/>
</dbReference>
<gene>
    <name evidence="13" type="ORF">GCM10017083_43830</name>
</gene>
<dbReference type="InterPro" id="IPR036249">
    <property type="entry name" value="Thioredoxin-like_sf"/>
</dbReference>
<evidence type="ECO:0000256" key="3">
    <source>
        <dbReference type="ARBA" id="ARBA00022559"/>
    </source>
</evidence>
<evidence type="ECO:0000256" key="7">
    <source>
        <dbReference type="ARBA" id="ARBA00023284"/>
    </source>
</evidence>
<dbReference type="GO" id="GO:0034599">
    <property type="term" value="P:cellular response to oxidative stress"/>
    <property type="evidence" value="ECO:0007669"/>
    <property type="project" value="TreeGrafter"/>
</dbReference>
<reference evidence="13" key="1">
    <citation type="journal article" date="2014" name="Int. J. Syst. Evol. Microbiol.">
        <title>Complete genome sequence of Corynebacterium casei LMG S-19264T (=DSM 44701T), isolated from a smear-ripened cheese.</title>
        <authorList>
            <consortium name="US DOE Joint Genome Institute (JGI-PGF)"/>
            <person name="Walter F."/>
            <person name="Albersmeier A."/>
            <person name="Kalinowski J."/>
            <person name="Ruckert C."/>
        </authorList>
    </citation>
    <scope>NUCLEOTIDE SEQUENCE</scope>
    <source>
        <strain evidence="13">KCTC 42651</strain>
    </source>
</reference>
<dbReference type="SUPFAM" id="SSF52833">
    <property type="entry name" value="Thioredoxin-like"/>
    <property type="match status" value="1"/>
</dbReference>
<dbReference type="PANTHER" id="PTHR42801">
    <property type="entry name" value="THIOREDOXIN-DEPENDENT PEROXIDE REDUCTASE"/>
    <property type="match status" value="1"/>
</dbReference>
<keyword evidence="4" id="KW-0049">Antioxidant</keyword>
<dbReference type="PROSITE" id="PS51352">
    <property type="entry name" value="THIOREDOXIN_2"/>
    <property type="match status" value="1"/>
</dbReference>
<evidence type="ECO:0000256" key="10">
    <source>
        <dbReference type="ARBA" id="ARBA00042639"/>
    </source>
</evidence>
<dbReference type="Pfam" id="PF00578">
    <property type="entry name" value="AhpC-TSA"/>
    <property type="match status" value="1"/>
</dbReference>
<dbReference type="RefSeq" id="WP_189993671.1">
    <property type="nucleotide sequence ID" value="NZ_BMZS01000011.1"/>
</dbReference>
<comment type="catalytic activity">
    <reaction evidence="11">
        <text>a hydroperoxide + [thioredoxin]-dithiol = an alcohol + [thioredoxin]-disulfide + H2O</text>
        <dbReference type="Rhea" id="RHEA:62620"/>
        <dbReference type="Rhea" id="RHEA-COMP:10698"/>
        <dbReference type="Rhea" id="RHEA-COMP:10700"/>
        <dbReference type="ChEBI" id="CHEBI:15377"/>
        <dbReference type="ChEBI" id="CHEBI:29950"/>
        <dbReference type="ChEBI" id="CHEBI:30879"/>
        <dbReference type="ChEBI" id="CHEBI:35924"/>
        <dbReference type="ChEBI" id="CHEBI:50058"/>
        <dbReference type="EC" id="1.11.1.24"/>
    </reaction>
</comment>
<comment type="function">
    <text evidence="1">Thiol-specific peroxidase that catalyzes the reduction of hydrogen peroxide and organic hydroperoxides to water and alcohols, respectively. Plays a role in cell protection against oxidative stress by detoxifying peroxides and as sensor of hydrogen peroxide-mediated signaling events.</text>
</comment>
<comment type="caution">
    <text evidence="13">The sequence shown here is derived from an EMBL/GenBank/DDBJ whole genome shotgun (WGS) entry which is preliminary data.</text>
</comment>
<dbReference type="GO" id="GO:0008379">
    <property type="term" value="F:thioredoxin peroxidase activity"/>
    <property type="evidence" value="ECO:0007669"/>
    <property type="project" value="TreeGrafter"/>
</dbReference>
<evidence type="ECO:0000256" key="6">
    <source>
        <dbReference type="ARBA" id="ARBA00023157"/>
    </source>
</evidence>
<evidence type="ECO:0000259" key="12">
    <source>
        <dbReference type="PROSITE" id="PS51352"/>
    </source>
</evidence>
<evidence type="ECO:0000256" key="8">
    <source>
        <dbReference type="ARBA" id="ARBA00032824"/>
    </source>
</evidence>
<evidence type="ECO:0000256" key="9">
    <source>
        <dbReference type="ARBA" id="ARBA00038489"/>
    </source>
</evidence>
<dbReference type="Proteomes" id="UP000630353">
    <property type="component" value="Unassembled WGS sequence"/>
</dbReference>
<reference evidence="13" key="2">
    <citation type="submission" date="2020-09" db="EMBL/GenBank/DDBJ databases">
        <authorList>
            <person name="Sun Q."/>
            <person name="Kim S."/>
        </authorList>
    </citation>
    <scope>NUCLEOTIDE SEQUENCE</scope>
    <source>
        <strain evidence="13">KCTC 42651</strain>
    </source>
</reference>
<evidence type="ECO:0000256" key="5">
    <source>
        <dbReference type="ARBA" id="ARBA00023002"/>
    </source>
</evidence>
<protein>
    <recommendedName>
        <fullName evidence="2">thioredoxin-dependent peroxiredoxin</fullName>
        <ecNumber evidence="2">1.11.1.24</ecNumber>
    </recommendedName>
    <alternativeName>
        <fullName evidence="8">Thioredoxin peroxidase</fullName>
    </alternativeName>
    <alternativeName>
        <fullName evidence="10">Thioredoxin-dependent peroxiredoxin Bcp</fullName>
    </alternativeName>
</protein>
<keyword evidence="5" id="KW-0560">Oxidoreductase</keyword>
<keyword evidence="14" id="KW-1185">Reference proteome</keyword>
<evidence type="ECO:0000256" key="11">
    <source>
        <dbReference type="ARBA" id="ARBA00049091"/>
    </source>
</evidence>
<evidence type="ECO:0000256" key="4">
    <source>
        <dbReference type="ARBA" id="ARBA00022862"/>
    </source>
</evidence>
<keyword evidence="3" id="KW-0575">Peroxidase</keyword>
<evidence type="ECO:0000256" key="2">
    <source>
        <dbReference type="ARBA" id="ARBA00013017"/>
    </source>
</evidence>
<keyword evidence="7" id="KW-0676">Redox-active center</keyword>
<dbReference type="GO" id="GO:0045454">
    <property type="term" value="P:cell redox homeostasis"/>
    <property type="evidence" value="ECO:0007669"/>
    <property type="project" value="TreeGrafter"/>
</dbReference>
<feature type="domain" description="Thioredoxin" evidence="12">
    <location>
        <begin position="43"/>
        <end position="216"/>
    </location>
</feature>
<dbReference type="GO" id="GO:0005737">
    <property type="term" value="C:cytoplasm"/>
    <property type="evidence" value="ECO:0007669"/>
    <property type="project" value="TreeGrafter"/>
</dbReference>
<dbReference type="InterPro" id="IPR013766">
    <property type="entry name" value="Thioredoxin_domain"/>
</dbReference>
<dbReference type="InterPro" id="IPR000866">
    <property type="entry name" value="AhpC/TSA"/>
</dbReference>
<name>A0A919CST8_9PROT</name>
<keyword evidence="6" id="KW-1015">Disulfide bond</keyword>
<comment type="similarity">
    <text evidence="9">Belongs to the peroxiredoxin family. BCP/PrxQ subfamily.</text>
</comment>
<evidence type="ECO:0000313" key="14">
    <source>
        <dbReference type="Proteomes" id="UP000630353"/>
    </source>
</evidence>
<accession>A0A919CST8</accession>
<proteinExistence type="inferred from homology"/>
<dbReference type="AlphaFoldDB" id="A0A919CST8"/>
<evidence type="ECO:0000313" key="13">
    <source>
        <dbReference type="EMBL" id="GHD59519.1"/>
    </source>
</evidence>
<dbReference type="EMBL" id="BMZS01000011">
    <property type="protein sequence ID" value="GHD59519.1"/>
    <property type="molecule type" value="Genomic_DNA"/>
</dbReference>
<dbReference type="PANTHER" id="PTHR42801:SF7">
    <property type="entry name" value="SLL1159 PROTEIN"/>
    <property type="match status" value="1"/>
</dbReference>